<feature type="non-terminal residue" evidence="2">
    <location>
        <position position="113"/>
    </location>
</feature>
<dbReference type="EMBL" id="GEEE01001553">
    <property type="protein sequence ID" value="JAP61672.1"/>
    <property type="molecule type" value="Transcribed_RNA"/>
</dbReference>
<reference evidence="2" key="1">
    <citation type="submission" date="2016-01" db="EMBL/GenBank/DDBJ databases">
        <title>Reference transcriptome for the parasite Schistocephalus solidus: insights into the molecular evolution of parasitism.</title>
        <authorList>
            <person name="Hebert F.O."/>
            <person name="Grambauer S."/>
            <person name="Barber I."/>
            <person name="Landry C.R."/>
            <person name="Aubin-Horth N."/>
        </authorList>
    </citation>
    <scope>NUCLEOTIDE SEQUENCE</scope>
</reference>
<dbReference type="AlphaFoldDB" id="A0A0V0J7G2"/>
<name>A0A0V0J7G2_SCHSO</name>
<gene>
    <name evidence="2" type="ORF">TR93279</name>
</gene>
<proteinExistence type="predicted"/>
<evidence type="ECO:0000313" key="2">
    <source>
        <dbReference type="EMBL" id="JAP61672.1"/>
    </source>
</evidence>
<feature type="region of interest" description="Disordered" evidence="1">
    <location>
        <begin position="1"/>
        <end position="23"/>
    </location>
</feature>
<protein>
    <submittedName>
        <fullName evidence="2">Uncharacterized protein</fullName>
    </submittedName>
</protein>
<evidence type="ECO:0000256" key="1">
    <source>
        <dbReference type="SAM" id="MobiDB-lite"/>
    </source>
</evidence>
<accession>A0A0V0J7G2</accession>
<organism evidence="2">
    <name type="scientific">Schistocephalus solidus</name>
    <name type="common">Tapeworm</name>
    <dbReference type="NCBI Taxonomy" id="70667"/>
    <lineage>
        <taxon>Eukaryota</taxon>
        <taxon>Metazoa</taxon>
        <taxon>Spiralia</taxon>
        <taxon>Lophotrochozoa</taxon>
        <taxon>Platyhelminthes</taxon>
        <taxon>Cestoda</taxon>
        <taxon>Eucestoda</taxon>
        <taxon>Diphyllobothriidea</taxon>
        <taxon>Diphyllobothriidae</taxon>
        <taxon>Schistocephalus</taxon>
    </lineage>
</organism>
<sequence>MTSDDSVASPAHTFAQADPRCGPDSTSNWTNALSANVVKCSQLPKVLAEVVLVTRLTTCAPGYVELQPTIPQNGLMVATANWLEIGDKVLLSSSKIPEDSRKAGEGDCSLRFR</sequence>